<feature type="signal peptide" evidence="1">
    <location>
        <begin position="1"/>
        <end position="24"/>
    </location>
</feature>
<dbReference type="EMBL" id="JRGF01000004">
    <property type="protein sequence ID" value="KHE42373.1"/>
    <property type="molecule type" value="Genomic_DNA"/>
</dbReference>
<evidence type="ECO:0000256" key="1">
    <source>
        <dbReference type="SAM" id="SignalP"/>
    </source>
</evidence>
<keyword evidence="1" id="KW-0732">Signal</keyword>
<sequence length="406" mass="43415">MKNAERYGRTTRRASFLWVAVLLAACGGPADQPSAEVAAVVLPEGAVPLEYDGHIRFEATVGDSVPARLLFDTGAAGLYLDSLWQERSGIGAETRTETWMAAGAGTQPVRCGVLFDEITFRMDTIVHTSRMTPLLDFRGMLGRGSDGIFGLQYMAGYCVEFDLKEGWMRAVSPDTLRQAGFVRYPLEEENGRLYLPVRVRAAGREVEGRFLLDTGSPGTLSMTGAGWGAVSCRPDAVLYRTISGGVGGSAASLCLRADSVWFCGSEFAGVPVDVSLNRTGALSRTDMAGIVGNGLLERFSFAIDFGAPALWVRPRAEAGKPFDFVTPGFSAIDRTDIMDGWLVTGLFDGHAPQGMQPGDIIVSCDGVRMVDSAAADTLWKAPGRHELGIVRGGVSSVCTAHTKEIL</sequence>
<proteinExistence type="predicted"/>
<dbReference type="InterPro" id="IPR036034">
    <property type="entry name" value="PDZ_sf"/>
</dbReference>
<dbReference type="SUPFAM" id="SSF50630">
    <property type="entry name" value="Acid proteases"/>
    <property type="match status" value="1"/>
</dbReference>
<reference evidence="2 3" key="1">
    <citation type="submission" date="2014-09" db="EMBL/GenBank/DDBJ databases">
        <title>Alistipes sp. 627, sp. nov., a novel member of the family Rikenellaceae isolated from human faeces.</title>
        <authorList>
            <person name="Shkoporov A.N."/>
            <person name="Chaplin A.V."/>
            <person name="Motuzova O.V."/>
            <person name="Kafarskaia L.I."/>
            <person name="Khokhlova E.V."/>
            <person name="Efimov B.A."/>
        </authorList>
    </citation>
    <scope>NUCLEOTIDE SEQUENCE [LARGE SCALE GENOMIC DNA]</scope>
    <source>
        <strain evidence="2 3">627</strain>
    </source>
</reference>
<dbReference type="Gene3D" id="2.40.70.10">
    <property type="entry name" value="Acid Proteases"/>
    <property type="match status" value="2"/>
</dbReference>
<comment type="caution">
    <text evidence="2">The sequence shown here is derived from an EMBL/GenBank/DDBJ whole genome shotgun (WGS) entry which is preliminary data.</text>
</comment>
<keyword evidence="3" id="KW-1185">Reference proteome</keyword>
<dbReference type="PROSITE" id="PS51257">
    <property type="entry name" value="PROKAR_LIPOPROTEIN"/>
    <property type="match status" value="1"/>
</dbReference>
<evidence type="ECO:0000313" key="2">
    <source>
        <dbReference type="EMBL" id="KHE42373.1"/>
    </source>
</evidence>
<dbReference type="RefSeq" id="WP_022064225.1">
    <property type="nucleotide sequence ID" value="NZ_JRGF01000004.1"/>
</dbReference>
<organism evidence="2 3">
    <name type="scientific">Alistipes inops</name>
    <dbReference type="NCBI Taxonomy" id="1501391"/>
    <lineage>
        <taxon>Bacteria</taxon>
        <taxon>Pseudomonadati</taxon>
        <taxon>Bacteroidota</taxon>
        <taxon>Bacteroidia</taxon>
        <taxon>Bacteroidales</taxon>
        <taxon>Rikenellaceae</taxon>
        <taxon>Alistipes</taxon>
    </lineage>
</organism>
<name>A0ABR4YKN3_9BACT</name>
<protein>
    <recommendedName>
        <fullName evidence="4">PDZ domain-containing protein</fullName>
    </recommendedName>
</protein>
<evidence type="ECO:0008006" key="4">
    <source>
        <dbReference type="Google" id="ProtNLM"/>
    </source>
</evidence>
<feature type="chain" id="PRO_5047327124" description="PDZ domain-containing protein" evidence="1">
    <location>
        <begin position="25"/>
        <end position="406"/>
    </location>
</feature>
<gene>
    <name evidence="2" type="ORF">LG35_03800</name>
</gene>
<accession>A0ABR4YKN3</accession>
<dbReference type="Proteomes" id="UP000030889">
    <property type="component" value="Unassembled WGS sequence"/>
</dbReference>
<dbReference type="InterPro" id="IPR021109">
    <property type="entry name" value="Peptidase_aspartic_dom_sf"/>
</dbReference>
<evidence type="ECO:0000313" key="3">
    <source>
        <dbReference type="Proteomes" id="UP000030889"/>
    </source>
</evidence>
<dbReference type="SUPFAM" id="SSF50156">
    <property type="entry name" value="PDZ domain-like"/>
    <property type="match status" value="1"/>
</dbReference>